<protein>
    <submittedName>
        <fullName evidence="3">SH2 domain-containing protein</fullName>
    </submittedName>
</protein>
<keyword evidence="2" id="KW-1185">Reference proteome</keyword>
<dbReference type="AlphaFoldDB" id="A0A7E4UT63"/>
<evidence type="ECO:0000313" key="3">
    <source>
        <dbReference type="WBParaSite" id="Pan_g12547.t1"/>
    </source>
</evidence>
<proteinExistence type="predicted"/>
<feature type="region of interest" description="Disordered" evidence="1">
    <location>
        <begin position="156"/>
        <end position="180"/>
    </location>
</feature>
<evidence type="ECO:0000256" key="1">
    <source>
        <dbReference type="SAM" id="MobiDB-lite"/>
    </source>
</evidence>
<reference evidence="2" key="1">
    <citation type="journal article" date="2013" name="Genetics">
        <title>The draft genome and transcriptome of Panagrellus redivivus are shaped by the harsh demands of a free-living lifestyle.</title>
        <authorList>
            <person name="Srinivasan J."/>
            <person name="Dillman A.R."/>
            <person name="Macchietto M.G."/>
            <person name="Heikkinen L."/>
            <person name="Lakso M."/>
            <person name="Fracchia K.M."/>
            <person name="Antoshechkin I."/>
            <person name="Mortazavi A."/>
            <person name="Wong G."/>
            <person name="Sternberg P.W."/>
        </authorList>
    </citation>
    <scope>NUCLEOTIDE SEQUENCE [LARGE SCALE GENOMIC DNA]</scope>
    <source>
        <strain evidence="2">MT8872</strain>
    </source>
</reference>
<feature type="compositionally biased region" description="Polar residues" evidence="1">
    <location>
        <begin position="218"/>
        <end position="227"/>
    </location>
</feature>
<sequence>MKNLRETCQEEAINLVQVVVYGNLQRACLQALRIIPEHRDSRQKMNDGSLFIQQQVSPRYDVPQIVAPGEESPPAAMRNKQRRASFLPRANAIEGSLIQPRKQVSTPLPENTRIYDRGHVYSRSWNAEYLIGNEQDGYQARDYAKELRVEDPRRYYQSNNRNPQPPPPAPSHDPLPTLMLVPPIASFPRHAKSFDASRPNDLLHPDRSQYHERRSFSEHIQYNQPSLDIQKPQSKEEVSRQCQTLWHEREVLESIPLQTSIELSDDGPSAASTSFESNTESVAQVPESRRNSIFLEPPSHRRLSNAEVKRQKYKNLMLNRITQKSHPENSSIDSNGSDSTSGNTKLGSSFDSAELPLSKTNRRDSRRRSMMHLTRRVSTNLQKKIANRTFSVKYVPTRTLTRPALNYGASYELQRDYSVDTKSDSLFRDFARVDPRYETPQTSSAIEYPAGFRPAARRRSSHMMQAMAQYRSADNNDYNTTTSSVPVPAKPTCRGYYSPSRHPL</sequence>
<feature type="compositionally biased region" description="Polar residues" evidence="1">
    <location>
        <begin position="270"/>
        <end position="282"/>
    </location>
</feature>
<evidence type="ECO:0000313" key="2">
    <source>
        <dbReference type="Proteomes" id="UP000492821"/>
    </source>
</evidence>
<dbReference type="WBParaSite" id="Pan_g12547.t1">
    <property type="protein sequence ID" value="Pan_g12547.t1"/>
    <property type="gene ID" value="Pan_g12547"/>
</dbReference>
<organism evidence="2 3">
    <name type="scientific">Panagrellus redivivus</name>
    <name type="common">Microworm</name>
    <dbReference type="NCBI Taxonomy" id="6233"/>
    <lineage>
        <taxon>Eukaryota</taxon>
        <taxon>Metazoa</taxon>
        <taxon>Ecdysozoa</taxon>
        <taxon>Nematoda</taxon>
        <taxon>Chromadorea</taxon>
        <taxon>Rhabditida</taxon>
        <taxon>Tylenchina</taxon>
        <taxon>Panagrolaimomorpha</taxon>
        <taxon>Panagrolaimoidea</taxon>
        <taxon>Panagrolaimidae</taxon>
        <taxon>Panagrellus</taxon>
    </lineage>
</organism>
<feature type="region of interest" description="Disordered" evidence="1">
    <location>
        <begin position="257"/>
        <end position="308"/>
    </location>
</feature>
<feature type="region of interest" description="Disordered" evidence="1">
    <location>
        <begin position="212"/>
        <end position="236"/>
    </location>
</feature>
<feature type="compositionally biased region" description="Polar residues" evidence="1">
    <location>
        <begin position="474"/>
        <end position="485"/>
    </location>
</feature>
<feature type="region of interest" description="Disordered" evidence="1">
    <location>
        <begin position="322"/>
        <end position="369"/>
    </location>
</feature>
<accession>A0A7E4UT63</accession>
<name>A0A7E4UT63_PANRE</name>
<reference evidence="3" key="2">
    <citation type="submission" date="2020-10" db="UniProtKB">
        <authorList>
            <consortium name="WormBaseParasite"/>
        </authorList>
    </citation>
    <scope>IDENTIFICATION</scope>
</reference>
<feature type="compositionally biased region" description="Pro residues" evidence="1">
    <location>
        <begin position="163"/>
        <end position="173"/>
    </location>
</feature>
<feature type="compositionally biased region" description="Low complexity" evidence="1">
    <location>
        <begin position="330"/>
        <end position="344"/>
    </location>
</feature>
<dbReference type="Proteomes" id="UP000492821">
    <property type="component" value="Unassembled WGS sequence"/>
</dbReference>
<feature type="region of interest" description="Disordered" evidence="1">
    <location>
        <begin position="474"/>
        <end position="504"/>
    </location>
</feature>